<organism evidence="16 17">
    <name type="scientific">Asaia bogorensis</name>
    <dbReference type="NCBI Taxonomy" id="91915"/>
    <lineage>
        <taxon>Bacteria</taxon>
        <taxon>Pseudomonadati</taxon>
        <taxon>Pseudomonadota</taxon>
        <taxon>Alphaproteobacteria</taxon>
        <taxon>Acetobacterales</taxon>
        <taxon>Acetobacteraceae</taxon>
        <taxon>Asaia</taxon>
    </lineage>
</organism>
<keyword evidence="8" id="KW-0285">Flavoprotein</keyword>
<sequence>MARAFLSTLSTRMFHGLDPETAHEAAIEALALGLGPSAAKDEPALATRCMGLRFPNPIGLAAGFDKNARAPLALARMGFGHVECGTVTPRPQEGNPKPRLFRLTEDRAIINRMGFNGDGIDAFVQRLERFRSLQAGRNAALRAVPVGANLGINKLGARPLEDYPYLVSRVAPLADYITINLSSPNTPGLRDLQSAGALLDILNAVKRHNAEHPPLVVKLAPDLEPDALPEIVEAAIEGGAAGIIVNNTTISRPPSLRSALAHETGGLSGRPLAQLAVGMLHRIVPLVQGRIAVISCGGIESGFDVFERLRAGADMVQVYSALIYHGPYLVQRIKKELLRELSREGFESVGDLKSSRG</sequence>
<evidence type="ECO:0000256" key="13">
    <source>
        <dbReference type="ARBA" id="ARBA00048639"/>
    </source>
</evidence>
<dbReference type="PANTHER" id="PTHR48109">
    <property type="entry name" value="DIHYDROOROTATE DEHYDROGENASE (QUINONE), MITOCHONDRIAL-RELATED"/>
    <property type="match status" value="1"/>
</dbReference>
<evidence type="ECO:0000256" key="14">
    <source>
        <dbReference type="NCBIfam" id="TIGR01036"/>
    </source>
</evidence>
<dbReference type="CDD" id="cd04738">
    <property type="entry name" value="DHOD_2_like"/>
    <property type="match status" value="1"/>
</dbReference>
<keyword evidence="9" id="KW-0288">FMN</keyword>
<gene>
    <name evidence="16" type="ORF">ASAP_1529</name>
</gene>
<dbReference type="EMBL" id="CBLX010000009">
    <property type="protein sequence ID" value="CDG39574.1"/>
    <property type="molecule type" value="Genomic_DNA"/>
</dbReference>
<evidence type="ECO:0000256" key="7">
    <source>
        <dbReference type="ARBA" id="ARBA00018366"/>
    </source>
</evidence>
<evidence type="ECO:0000313" key="17">
    <source>
        <dbReference type="Proteomes" id="UP000027583"/>
    </source>
</evidence>
<dbReference type="GO" id="GO:0005737">
    <property type="term" value="C:cytoplasm"/>
    <property type="evidence" value="ECO:0007669"/>
    <property type="project" value="InterPro"/>
</dbReference>
<evidence type="ECO:0000256" key="5">
    <source>
        <dbReference type="ARBA" id="ARBA00005359"/>
    </source>
</evidence>
<comment type="caution">
    <text evidence="16">The sequence shown here is derived from an EMBL/GenBank/DDBJ whole genome shotgun (WGS) entry which is preliminary data.</text>
</comment>
<protein>
    <recommendedName>
        <fullName evidence="7 14">Dihydroorotate dehydrogenase (quinone)</fullName>
        <ecNumber evidence="6 14">1.3.5.2</ecNumber>
    </recommendedName>
</protein>
<reference evidence="16 17" key="1">
    <citation type="journal article" date="2014" name="Genome Biol. Evol.">
        <title>Acetic acid bacteria genomes reveal functional traits for adaptation to life in insect guts.</title>
        <authorList>
            <person name="Chouaia B."/>
            <person name="Gaiarsa S."/>
            <person name="Crotti E."/>
            <person name="Comandatore F."/>
            <person name="Degli Esposti M."/>
            <person name="Ricci I."/>
            <person name="Alma A."/>
            <person name="Favia G."/>
            <person name="Bandi C."/>
            <person name="Daffonchio D."/>
        </authorList>
    </citation>
    <scope>NUCLEOTIDE SEQUENCE [LARGE SCALE GENOMIC DNA]</scope>
    <source>
        <strain evidence="16 17">SF2.1</strain>
    </source>
</reference>
<dbReference type="GO" id="GO:0044205">
    <property type="term" value="P:'de novo' UMP biosynthetic process"/>
    <property type="evidence" value="ECO:0007669"/>
    <property type="project" value="UniProtKB-UniPathway"/>
</dbReference>
<comment type="catalytic activity">
    <reaction evidence="13">
        <text>(S)-dihydroorotate + a quinone = orotate + a quinol</text>
        <dbReference type="Rhea" id="RHEA:30187"/>
        <dbReference type="ChEBI" id="CHEBI:24646"/>
        <dbReference type="ChEBI" id="CHEBI:30839"/>
        <dbReference type="ChEBI" id="CHEBI:30864"/>
        <dbReference type="ChEBI" id="CHEBI:132124"/>
        <dbReference type="EC" id="1.3.5.2"/>
    </reaction>
</comment>
<dbReference type="GO" id="GO:0106430">
    <property type="term" value="F:dihydroorotate dehydrogenase (quinone) activity"/>
    <property type="evidence" value="ECO:0007669"/>
    <property type="project" value="UniProtKB-EC"/>
</dbReference>
<dbReference type="PANTHER" id="PTHR48109:SF4">
    <property type="entry name" value="DIHYDROOROTATE DEHYDROGENASE (QUINONE), MITOCHONDRIAL"/>
    <property type="match status" value="1"/>
</dbReference>
<evidence type="ECO:0000313" key="16">
    <source>
        <dbReference type="EMBL" id="CDG39574.1"/>
    </source>
</evidence>
<dbReference type="UniPathway" id="UPA00070">
    <property type="reaction ID" value="UER00946"/>
</dbReference>
<dbReference type="NCBIfam" id="NF003652">
    <property type="entry name" value="PRK05286.2-5"/>
    <property type="match status" value="1"/>
</dbReference>
<evidence type="ECO:0000256" key="11">
    <source>
        <dbReference type="ARBA" id="ARBA00023002"/>
    </source>
</evidence>
<name>A0A060QEL0_9PROT</name>
<comment type="cofactor">
    <cofactor evidence="1">
        <name>FMN</name>
        <dbReference type="ChEBI" id="CHEBI:58210"/>
    </cofactor>
</comment>
<dbReference type="NCBIfam" id="TIGR01036">
    <property type="entry name" value="pyrD_sub2"/>
    <property type="match status" value="1"/>
</dbReference>
<dbReference type="eggNOG" id="COG0167">
    <property type="taxonomic scope" value="Bacteria"/>
</dbReference>
<comment type="subcellular location">
    <subcellularLocation>
        <location evidence="3">Membrane</location>
    </subcellularLocation>
</comment>
<dbReference type="AlphaFoldDB" id="A0A060QEL0"/>
<evidence type="ECO:0000259" key="15">
    <source>
        <dbReference type="Pfam" id="PF01180"/>
    </source>
</evidence>
<dbReference type="SUPFAM" id="SSF51395">
    <property type="entry name" value="FMN-linked oxidoreductases"/>
    <property type="match status" value="1"/>
</dbReference>
<comment type="function">
    <text evidence="2">Catalyzes the conversion of dihydroorotate to orotate with quinone as electron acceptor.</text>
</comment>
<dbReference type="GO" id="GO:0016020">
    <property type="term" value="C:membrane"/>
    <property type="evidence" value="ECO:0007669"/>
    <property type="project" value="UniProtKB-SubCell"/>
</dbReference>
<keyword evidence="10" id="KW-0665">Pyrimidine biosynthesis</keyword>
<evidence type="ECO:0000256" key="8">
    <source>
        <dbReference type="ARBA" id="ARBA00022630"/>
    </source>
</evidence>
<dbReference type="InterPro" id="IPR005720">
    <property type="entry name" value="Dihydroorotate_DH_cat"/>
</dbReference>
<dbReference type="NCBIfam" id="NF003645">
    <property type="entry name" value="PRK05286.1-2"/>
    <property type="match status" value="1"/>
</dbReference>
<proteinExistence type="inferred from homology"/>
<evidence type="ECO:0000256" key="2">
    <source>
        <dbReference type="ARBA" id="ARBA00003125"/>
    </source>
</evidence>
<evidence type="ECO:0000256" key="6">
    <source>
        <dbReference type="ARBA" id="ARBA00012791"/>
    </source>
</evidence>
<comment type="pathway">
    <text evidence="4">Pyrimidine metabolism; UMP biosynthesis via de novo pathway; orotate from (S)-dihydroorotate (quinone route): step 1/1.</text>
</comment>
<dbReference type="InterPro" id="IPR001295">
    <property type="entry name" value="Dihydroorotate_DH_CS"/>
</dbReference>
<evidence type="ECO:0000256" key="1">
    <source>
        <dbReference type="ARBA" id="ARBA00001917"/>
    </source>
</evidence>
<dbReference type="InterPro" id="IPR005719">
    <property type="entry name" value="Dihydroorotate_DH_2"/>
</dbReference>
<evidence type="ECO:0000256" key="9">
    <source>
        <dbReference type="ARBA" id="ARBA00022643"/>
    </source>
</evidence>
<dbReference type="GO" id="GO:0006207">
    <property type="term" value="P:'de novo' pyrimidine nucleobase biosynthetic process"/>
    <property type="evidence" value="ECO:0007669"/>
    <property type="project" value="UniProtKB-UniRule"/>
</dbReference>
<dbReference type="Proteomes" id="UP000027583">
    <property type="component" value="Unassembled WGS sequence"/>
</dbReference>
<evidence type="ECO:0000256" key="4">
    <source>
        <dbReference type="ARBA" id="ARBA00005161"/>
    </source>
</evidence>
<dbReference type="InterPro" id="IPR013785">
    <property type="entry name" value="Aldolase_TIM"/>
</dbReference>
<keyword evidence="11 16" id="KW-0560">Oxidoreductase</keyword>
<dbReference type="Gene3D" id="3.20.20.70">
    <property type="entry name" value="Aldolase class I"/>
    <property type="match status" value="1"/>
</dbReference>
<evidence type="ECO:0000256" key="10">
    <source>
        <dbReference type="ARBA" id="ARBA00022975"/>
    </source>
</evidence>
<keyword evidence="12" id="KW-0472">Membrane</keyword>
<comment type="similarity">
    <text evidence="5">Belongs to the dihydroorotate dehydrogenase family. Type 2 subfamily.</text>
</comment>
<dbReference type="RefSeq" id="WP_023977246.1">
    <property type="nucleotide sequence ID" value="NZ_CBLX010000009.1"/>
</dbReference>
<dbReference type="EC" id="1.3.5.2" evidence="6 14"/>
<dbReference type="InterPro" id="IPR050074">
    <property type="entry name" value="DHO_dehydrogenase"/>
</dbReference>
<dbReference type="Pfam" id="PF01180">
    <property type="entry name" value="DHO_dh"/>
    <property type="match status" value="1"/>
</dbReference>
<evidence type="ECO:0000256" key="3">
    <source>
        <dbReference type="ARBA" id="ARBA00004370"/>
    </source>
</evidence>
<reference evidence="16 17" key="2">
    <citation type="journal article" date="2014" name="PLoS ONE">
        <title>Evolution of mitochondria reconstructed from the energy metabolism of living bacteria.</title>
        <authorList>
            <person name="Degli Esposti M."/>
            <person name="Chouaia B."/>
            <person name="Comandatore F."/>
            <person name="Crotti E."/>
            <person name="Sassera D."/>
            <person name="Lievens P.M."/>
            <person name="Daffonchio D."/>
            <person name="Bandi C."/>
        </authorList>
    </citation>
    <scope>NUCLEOTIDE SEQUENCE [LARGE SCALE GENOMIC DNA]</scope>
    <source>
        <strain evidence="16 17">SF2.1</strain>
    </source>
</reference>
<dbReference type="PROSITE" id="PS00912">
    <property type="entry name" value="DHODEHASE_2"/>
    <property type="match status" value="1"/>
</dbReference>
<dbReference type="PROSITE" id="PS00911">
    <property type="entry name" value="DHODEHASE_1"/>
    <property type="match status" value="1"/>
</dbReference>
<accession>A0A060QEL0</accession>
<feature type="domain" description="Dihydroorotate dehydrogenase catalytic" evidence="15">
    <location>
        <begin position="45"/>
        <end position="341"/>
    </location>
</feature>
<evidence type="ECO:0000256" key="12">
    <source>
        <dbReference type="ARBA" id="ARBA00023136"/>
    </source>
</evidence>